<feature type="repeat" description="ANK" evidence="3">
    <location>
        <begin position="89"/>
        <end position="121"/>
    </location>
</feature>
<dbReference type="VEuPathDB" id="FungiDB:PPTG_20979"/>
<dbReference type="AlphaFoldDB" id="W2H412"/>
<keyword evidence="1" id="KW-0677">Repeat</keyword>
<dbReference type="PROSITE" id="PS50297">
    <property type="entry name" value="ANK_REP_REGION"/>
    <property type="match status" value="2"/>
</dbReference>
<dbReference type="Pfam" id="PF12796">
    <property type="entry name" value="Ank_2"/>
    <property type="match status" value="1"/>
</dbReference>
<feature type="repeat" description="ANK" evidence="3">
    <location>
        <begin position="122"/>
        <end position="155"/>
    </location>
</feature>
<keyword evidence="2 3" id="KW-0040">ANK repeat</keyword>
<sequence>MLCPSYWTSVNCSWAPGKRITVRYEDPPLFEAVKYDNTGMVKLLLSRGASLKDRNLVGHTLLHTTTEYNAQKVFDLIVTDAPKDEVDQQGNTALHYAVNYGHVNLTARLLAAGADVNATNTRMVTPQHLAVRRGRVDIARMLLVNGKADPNTKDYTGNTPLLDAIVPDEASFAEEEFFFFFQSGATVVEEQPERIHVALAQLLLSHGADVNVENDTSGYSPLHQALRDGYKRTAAVLLARGADEEQVWGDTVACGCRFRREC</sequence>
<accession>W2H412</accession>
<dbReference type="InterPro" id="IPR002110">
    <property type="entry name" value="Ankyrin_rpt"/>
</dbReference>
<organism evidence="4">
    <name type="scientific">Phytophthora nicotianae</name>
    <name type="common">Potato buckeye rot agent</name>
    <name type="synonym">Phytophthora parasitica</name>
    <dbReference type="NCBI Taxonomy" id="4792"/>
    <lineage>
        <taxon>Eukaryota</taxon>
        <taxon>Sar</taxon>
        <taxon>Stramenopiles</taxon>
        <taxon>Oomycota</taxon>
        <taxon>Peronosporomycetes</taxon>
        <taxon>Peronosporales</taxon>
        <taxon>Peronosporaceae</taxon>
        <taxon>Phytophthora</taxon>
    </lineage>
</organism>
<gene>
    <name evidence="4" type="ORF">L915_06639</name>
</gene>
<proteinExistence type="predicted"/>
<dbReference type="PROSITE" id="PS50088">
    <property type="entry name" value="ANK_REPEAT"/>
    <property type="match status" value="4"/>
</dbReference>
<dbReference type="SMART" id="SM00248">
    <property type="entry name" value="ANK"/>
    <property type="match status" value="6"/>
</dbReference>
<dbReference type="InterPro" id="IPR050745">
    <property type="entry name" value="Multifunctional_regulatory"/>
</dbReference>
<dbReference type="Proteomes" id="UP000053236">
    <property type="component" value="Unassembled WGS sequence"/>
</dbReference>
<dbReference type="EMBL" id="KI685681">
    <property type="protein sequence ID" value="ETK89345.1"/>
    <property type="molecule type" value="Genomic_DNA"/>
</dbReference>
<dbReference type="PANTHER" id="PTHR24189">
    <property type="entry name" value="MYOTROPHIN"/>
    <property type="match status" value="1"/>
</dbReference>
<evidence type="ECO:0000313" key="4">
    <source>
        <dbReference type="EMBL" id="ETK89345.1"/>
    </source>
</evidence>
<dbReference type="PANTHER" id="PTHR24189:SF50">
    <property type="entry name" value="ANKYRIN REPEAT AND SOCS BOX PROTEIN 2"/>
    <property type="match status" value="1"/>
</dbReference>
<dbReference type="SUPFAM" id="SSF48403">
    <property type="entry name" value="Ankyrin repeat"/>
    <property type="match status" value="1"/>
</dbReference>
<dbReference type="Pfam" id="PF00023">
    <property type="entry name" value="Ank"/>
    <property type="match status" value="1"/>
</dbReference>
<feature type="repeat" description="ANK" evidence="3">
    <location>
        <begin position="24"/>
        <end position="56"/>
    </location>
</feature>
<reference evidence="4" key="1">
    <citation type="submission" date="2013-11" db="EMBL/GenBank/DDBJ databases">
        <title>The Genome Sequence of Phytophthora parasitica CJ02B3.</title>
        <authorList>
            <consortium name="The Broad Institute Genomics Platform"/>
            <person name="Russ C."/>
            <person name="Tyler B."/>
            <person name="Panabieres F."/>
            <person name="Shan W."/>
            <person name="Tripathy S."/>
            <person name="Grunwald N."/>
            <person name="Machado M."/>
            <person name="Johnson C.S."/>
            <person name="Arredondo F."/>
            <person name="Hong C."/>
            <person name="Coffey M."/>
            <person name="Young S.K."/>
            <person name="Zeng Q."/>
            <person name="Gargeya S."/>
            <person name="Fitzgerald M."/>
            <person name="Abouelleil A."/>
            <person name="Alvarado L."/>
            <person name="Chapman S.B."/>
            <person name="Gainer-Dewar J."/>
            <person name="Goldberg J."/>
            <person name="Griggs A."/>
            <person name="Gujja S."/>
            <person name="Hansen M."/>
            <person name="Howarth C."/>
            <person name="Imamovic A."/>
            <person name="Ireland A."/>
            <person name="Larimer J."/>
            <person name="McCowan C."/>
            <person name="Murphy C."/>
            <person name="Pearson M."/>
            <person name="Poon T.W."/>
            <person name="Priest M."/>
            <person name="Roberts A."/>
            <person name="Saif S."/>
            <person name="Shea T."/>
            <person name="Sykes S."/>
            <person name="Wortman J."/>
            <person name="Nusbaum C."/>
            <person name="Birren B."/>
        </authorList>
    </citation>
    <scope>NUCLEOTIDE SEQUENCE [LARGE SCALE GENOMIC DNA]</scope>
    <source>
        <strain evidence="4">CJ02B3</strain>
    </source>
</reference>
<feature type="repeat" description="ANK" evidence="3">
    <location>
        <begin position="217"/>
        <end position="243"/>
    </location>
</feature>
<dbReference type="InterPro" id="IPR036770">
    <property type="entry name" value="Ankyrin_rpt-contain_sf"/>
</dbReference>
<evidence type="ECO:0000256" key="2">
    <source>
        <dbReference type="ARBA" id="ARBA00023043"/>
    </source>
</evidence>
<protein>
    <submittedName>
        <fullName evidence="4">Uncharacterized protein</fullName>
    </submittedName>
</protein>
<name>W2H412_PHYNI</name>
<evidence type="ECO:0000256" key="1">
    <source>
        <dbReference type="ARBA" id="ARBA00022737"/>
    </source>
</evidence>
<evidence type="ECO:0000256" key="3">
    <source>
        <dbReference type="PROSITE-ProRule" id="PRU00023"/>
    </source>
</evidence>
<dbReference type="Gene3D" id="1.25.40.20">
    <property type="entry name" value="Ankyrin repeat-containing domain"/>
    <property type="match status" value="2"/>
</dbReference>
<dbReference type="PRINTS" id="PR01415">
    <property type="entry name" value="ANKYRIN"/>
</dbReference>